<dbReference type="InterPro" id="IPR007346">
    <property type="entry name" value="Endonuclease-I"/>
</dbReference>
<protein>
    <submittedName>
        <fullName evidence="8">Endonuclease I</fullName>
    </submittedName>
</protein>
<dbReference type="Proteomes" id="UP000295293">
    <property type="component" value="Unassembled WGS sequence"/>
</dbReference>
<comment type="similarity">
    <text evidence="1">Belongs to the EndA/NucM nuclease family.</text>
</comment>
<dbReference type="SUPFAM" id="SSF54060">
    <property type="entry name" value="His-Me finger endonucleases"/>
    <property type="match status" value="1"/>
</dbReference>
<dbReference type="RefSeq" id="WP_133816981.1">
    <property type="nucleotide sequence ID" value="NZ_SNZH01000001.1"/>
</dbReference>
<dbReference type="GO" id="GO:0004519">
    <property type="term" value="F:endonuclease activity"/>
    <property type="evidence" value="ECO:0007669"/>
    <property type="project" value="UniProtKB-KW"/>
</dbReference>
<feature type="domain" description="SbsA Ig-like" evidence="7">
    <location>
        <begin position="305"/>
        <end position="405"/>
    </location>
</feature>
<evidence type="ECO:0000256" key="2">
    <source>
        <dbReference type="ARBA" id="ARBA00022722"/>
    </source>
</evidence>
<evidence type="ECO:0000256" key="6">
    <source>
        <dbReference type="SAM" id="SignalP"/>
    </source>
</evidence>
<accession>A0A4R6ZAC0</accession>
<evidence type="ECO:0000313" key="8">
    <source>
        <dbReference type="EMBL" id="TDR48881.1"/>
    </source>
</evidence>
<keyword evidence="2" id="KW-0540">Nuclease</keyword>
<name>A0A4R6ZAC0_9GAMM</name>
<dbReference type="GO" id="GO:0016787">
    <property type="term" value="F:hydrolase activity"/>
    <property type="evidence" value="ECO:0007669"/>
    <property type="project" value="UniProtKB-KW"/>
</dbReference>
<proteinExistence type="inferred from homology"/>
<evidence type="ECO:0000256" key="5">
    <source>
        <dbReference type="SAM" id="MobiDB-lite"/>
    </source>
</evidence>
<keyword evidence="8" id="KW-0255">Endonuclease</keyword>
<evidence type="ECO:0000256" key="4">
    <source>
        <dbReference type="ARBA" id="ARBA00022801"/>
    </source>
</evidence>
<comment type="caution">
    <text evidence="8">The sequence shown here is derived from an EMBL/GenBank/DDBJ whole genome shotgun (WGS) entry which is preliminary data.</text>
</comment>
<keyword evidence="3 6" id="KW-0732">Signal</keyword>
<keyword evidence="4" id="KW-0378">Hydrolase</keyword>
<evidence type="ECO:0000256" key="3">
    <source>
        <dbReference type="ARBA" id="ARBA00022729"/>
    </source>
</evidence>
<dbReference type="InterPro" id="IPR014755">
    <property type="entry name" value="Cu-Rt/internalin_Ig-like"/>
</dbReference>
<dbReference type="PANTHER" id="PTHR33607">
    <property type="entry name" value="ENDONUCLEASE-1"/>
    <property type="match status" value="1"/>
</dbReference>
<feature type="region of interest" description="Disordered" evidence="5">
    <location>
        <begin position="490"/>
        <end position="517"/>
    </location>
</feature>
<organism evidence="8 9">
    <name type="scientific">Tahibacter aquaticus</name>
    <dbReference type="NCBI Taxonomy" id="520092"/>
    <lineage>
        <taxon>Bacteria</taxon>
        <taxon>Pseudomonadati</taxon>
        <taxon>Pseudomonadota</taxon>
        <taxon>Gammaproteobacteria</taxon>
        <taxon>Lysobacterales</taxon>
        <taxon>Rhodanobacteraceae</taxon>
        <taxon>Tahibacter</taxon>
    </lineage>
</organism>
<feature type="signal peptide" evidence="6">
    <location>
        <begin position="1"/>
        <end position="25"/>
    </location>
</feature>
<dbReference type="Pfam" id="PF04231">
    <property type="entry name" value="Endonuclease_1"/>
    <property type="match status" value="1"/>
</dbReference>
<keyword evidence="9" id="KW-1185">Reference proteome</keyword>
<dbReference type="InterPro" id="IPR032812">
    <property type="entry name" value="SbsA_Ig"/>
</dbReference>
<sequence>MSFRSRALSSAVFALLSVAASAAMADTAVFINELHYDDSTSAGDVGEAIEVVAPVGTDLSNWRVVLYNGSTASAGTMYSNRLLSEATSSTCGSKQIKVLTYPSNGVQNGANDGMALVDSAGTVVQFLSYEGAVTAADGPAQGLSSVDIGVSETNSTAPGTSLQLSGSGSDYGQFAWQGSATQTFGACNNNQSFGPAVDVAPTVVSTTPANAATGQANNVDITVTFSEAVDTTASWFTLSCGTSGVHSAVTTGSGTTRTLNPDTDFASGEVCTLTVVAEEVTDQDGTVDAMAADYSMSFSTAGDLPPGVASSNPANGASSFPGASNLSVTFTEPVSVDSGWFTLSCANTGAHTAQYSGGPSAFQVNPDVDLGILEQCTLTVLASKVHDQDGSVNDMTQNVVIVFQTAASTADYYAGVDTSSGPALKAWLHNRIKDHVSLFYGDTYTVMNKADEDPDDTTKVWDVYKNETYPKQTSGAANYNREHTWPKSLGFPNPTDSSGRPNPPHTDGHMLHASHVGYNSDRGNSPYGLCNGCTARPTTLNHGVGGSGTGNSNFFNASTFQVWDFRKGDMARAVLYMVVRYQGGTGASGVREPRLEVTDDRALIVGKDATTCTNCIGYMGLKSVLLDWNDQDPPTAREVLRNDAVFSFQGNRNPFIDHPEWARCVIDNVQCPTVVDVIFANGFQ</sequence>
<evidence type="ECO:0000256" key="1">
    <source>
        <dbReference type="ARBA" id="ARBA00006429"/>
    </source>
</evidence>
<dbReference type="AlphaFoldDB" id="A0A4R6ZAC0"/>
<evidence type="ECO:0000313" key="9">
    <source>
        <dbReference type="Proteomes" id="UP000295293"/>
    </source>
</evidence>
<gene>
    <name evidence="8" type="ORF">DFR29_101505</name>
</gene>
<feature type="chain" id="PRO_5020499311" evidence="6">
    <location>
        <begin position="26"/>
        <end position="684"/>
    </location>
</feature>
<dbReference type="Gene3D" id="2.60.40.1220">
    <property type="match status" value="1"/>
</dbReference>
<dbReference type="Pfam" id="PF13205">
    <property type="entry name" value="Big_5"/>
    <property type="match status" value="2"/>
</dbReference>
<dbReference type="PANTHER" id="PTHR33607:SF2">
    <property type="entry name" value="ENDONUCLEASE-1"/>
    <property type="match status" value="1"/>
</dbReference>
<feature type="domain" description="SbsA Ig-like" evidence="7">
    <location>
        <begin position="199"/>
        <end position="300"/>
    </location>
</feature>
<dbReference type="OrthoDB" id="9800417at2"/>
<evidence type="ECO:0000259" key="7">
    <source>
        <dbReference type="Pfam" id="PF13205"/>
    </source>
</evidence>
<dbReference type="EMBL" id="SNZH01000001">
    <property type="protein sequence ID" value="TDR48881.1"/>
    <property type="molecule type" value="Genomic_DNA"/>
</dbReference>
<reference evidence="8 9" key="1">
    <citation type="submission" date="2019-03" db="EMBL/GenBank/DDBJ databases">
        <title>Genomic Encyclopedia of Type Strains, Phase IV (KMG-IV): sequencing the most valuable type-strain genomes for metagenomic binning, comparative biology and taxonomic classification.</title>
        <authorList>
            <person name="Goeker M."/>
        </authorList>
    </citation>
    <scope>NUCLEOTIDE SEQUENCE [LARGE SCALE GENOMIC DNA]</scope>
    <source>
        <strain evidence="8 9">DSM 21667</strain>
    </source>
</reference>
<dbReference type="InterPro" id="IPR044925">
    <property type="entry name" value="His-Me_finger_sf"/>
</dbReference>